<evidence type="ECO:0000259" key="4">
    <source>
        <dbReference type="PROSITE" id="PS50109"/>
    </source>
</evidence>
<dbReference type="PANTHER" id="PTHR43065:SF42">
    <property type="entry name" value="TWO-COMPONENT SENSOR PPRA"/>
    <property type="match status" value="1"/>
</dbReference>
<evidence type="ECO:0000256" key="3">
    <source>
        <dbReference type="ARBA" id="ARBA00022553"/>
    </source>
</evidence>
<comment type="caution">
    <text evidence="5">The sequence shown here is derived from an EMBL/GenBank/DDBJ whole genome shotgun (WGS) entry which is preliminary data.</text>
</comment>
<name>A0A2W7RHD7_9BACT</name>
<dbReference type="GO" id="GO:0000155">
    <property type="term" value="F:phosphorelay sensor kinase activity"/>
    <property type="evidence" value="ECO:0007669"/>
    <property type="project" value="InterPro"/>
</dbReference>
<dbReference type="EC" id="2.7.13.3" evidence="2"/>
<organism evidence="5 7">
    <name type="scientific">Algoriphagus ratkowskyi</name>
    <dbReference type="NCBI Taxonomy" id="57028"/>
    <lineage>
        <taxon>Bacteria</taxon>
        <taxon>Pseudomonadati</taxon>
        <taxon>Bacteroidota</taxon>
        <taxon>Cytophagia</taxon>
        <taxon>Cytophagales</taxon>
        <taxon>Cyclobacteriaceae</taxon>
        <taxon>Algoriphagus</taxon>
    </lineage>
</organism>
<dbReference type="InterPro" id="IPR036097">
    <property type="entry name" value="HisK_dim/P_sf"/>
</dbReference>
<evidence type="ECO:0000313" key="8">
    <source>
        <dbReference type="Proteomes" id="UP000321927"/>
    </source>
</evidence>
<dbReference type="SMART" id="SM00388">
    <property type="entry name" value="HisKA"/>
    <property type="match status" value="1"/>
</dbReference>
<accession>A0A2W7RHD7</accession>
<dbReference type="InterPro" id="IPR003661">
    <property type="entry name" value="HisK_dim/P_dom"/>
</dbReference>
<dbReference type="RefSeq" id="WP_086500998.1">
    <property type="nucleotide sequence ID" value="NZ_MSSV01000006.1"/>
</dbReference>
<dbReference type="InterPro" id="IPR003594">
    <property type="entry name" value="HATPase_dom"/>
</dbReference>
<dbReference type="OrthoDB" id="9806995at2"/>
<reference evidence="5 7" key="1">
    <citation type="submission" date="2018-06" db="EMBL/GenBank/DDBJ databases">
        <title>Genomic Encyclopedia of Archaeal and Bacterial Type Strains, Phase II (KMG-II): from individual species to whole genera.</title>
        <authorList>
            <person name="Goeker M."/>
        </authorList>
    </citation>
    <scope>NUCLEOTIDE SEQUENCE [LARGE SCALE GENOMIC DNA]</scope>
    <source>
        <strain evidence="5 7">DSM 22686</strain>
    </source>
</reference>
<dbReference type="Gene3D" id="1.10.287.130">
    <property type="match status" value="1"/>
</dbReference>
<dbReference type="SUPFAM" id="SSF47384">
    <property type="entry name" value="Homodimeric domain of signal transducing histidine kinase"/>
    <property type="match status" value="1"/>
</dbReference>
<dbReference type="Proteomes" id="UP000249115">
    <property type="component" value="Unassembled WGS sequence"/>
</dbReference>
<evidence type="ECO:0000313" key="5">
    <source>
        <dbReference type="EMBL" id="PZX58496.1"/>
    </source>
</evidence>
<dbReference type="AlphaFoldDB" id="A0A2W7RHD7"/>
<dbReference type="Proteomes" id="UP000321927">
    <property type="component" value="Unassembled WGS sequence"/>
</dbReference>
<evidence type="ECO:0000313" key="6">
    <source>
        <dbReference type="EMBL" id="TXD77644.1"/>
    </source>
</evidence>
<evidence type="ECO:0000313" key="7">
    <source>
        <dbReference type="Proteomes" id="UP000249115"/>
    </source>
</evidence>
<dbReference type="Gene3D" id="3.30.565.10">
    <property type="entry name" value="Histidine kinase-like ATPase, C-terminal domain"/>
    <property type="match status" value="1"/>
</dbReference>
<reference evidence="6 8" key="2">
    <citation type="submission" date="2019-08" db="EMBL/GenBank/DDBJ databases">
        <title>Genome of Algoriphagus ratkowskyi IC026.</title>
        <authorList>
            <person name="Bowman J.P."/>
        </authorList>
    </citation>
    <scope>NUCLEOTIDE SEQUENCE [LARGE SCALE GENOMIC DNA]</scope>
    <source>
        <strain evidence="6 8">IC026</strain>
    </source>
</reference>
<sequence length="459" mass="52199">MDFILLIIAFRFLQRHPQTKEAYPEWQGIFLKGLIAACCFLAIQIIFERTDGIVRWVAHFMNLAVLYATYNKKAFFPLKPYVYAFFPVVLVHIVQDLSRLIAPTFYNSWNELFNTAGIFAWIWLGAQFFINYRQRKALEAERIKAVQKEIEFKKSQQLKDALEIQVAERTTEIMAQKEELLQTITELKSTQSLLIQSEKMASLGELTAGIAHEIQNPLNFVTNFSELNKELLEELKVELDKGDLDEIKLIVGDIERNEEKIHHHGKRADAIVKGMLQHSRSSSGVKEATNINELADEYLRLSYHGLRAKDKSFNASMETNFDESAGIVNVVSQEIGRVILNLVNNAFYAVGEKKRQLGESSDSALLKDYKPTVWLSTKRTNKGIEIRVKDNGTGMPDSVKDKIFQPFFTTKPTGLGTGLGLSLSYDIVKSHGGELLVESRAEEGTEFCIRLPIDNQYYG</sequence>
<dbReference type="EMBL" id="VORV01000006">
    <property type="protein sequence ID" value="TXD77644.1"/>
    <property type="molecule type" value="Genomic_DNA"/>
</dbReference>
<dbReference type="PANTHER" id="PTHR43065">
    <property type="entry name" value="SENSOR HISTIDINE KINASE"/>
    <property type="match status" value="1"/>
</dbReference>
<dbReference type="SUPFAM" id="SSF55874">
    <property type="entry name" value="ATPase domain of HSP90 chaperone/DNA topoisomerase II/histidine kinase"/>
    <property type="match status" value="1"/>
</dbReference>
<dbReference type="PROSITE" id="PS50109">
    <property type="entry name" value="HIS_KIN"/>
    <property type="match status" value="1"/>
</dbReference>
<feature type="domain" description="Histidine kinase" evidence="4">
    <location>
        <begin position="209"/>
        <end position="455"/>
    </location>
</feature>
<dbReference type="CDD" id="cd00082">
    <property type="entry name" value="HisKA"/>
    <property type="match status" value="1"/>
</dbReference>
<dbReference type="Pfam" id="PF02518">
    <property type="entry name" value="HATPase_c"/>
    <property type="match status" value="1"/>
</dbReference>
<keyword evidence="6" id="KW-0418">Kinase</keyword>
<dbReference type="InterPro" id="IPR004358">
    <property type="entry name" value="Sig_transdc_His_kin-like_C"/>
</dbReference>
<dbReference type="EMBL" id="QKZU01000005">
    <property type="protein sequence ID" value="PZX58496.1"/>
    <property type="molecule type" value="Genomic_DNA"/>
</dbReference>
<keyword evidence="6" id="KW-0808">Transferase</keyword>
<dbReference type="SMART" id="SM00387">
    <property type="entry name" value="HATPase_c"/>
    <property type="match status" value="1"/>
</dbReference>
<comment type="catalytic activity">
    <reaction evidence="1">
        <text>ATP + protein L-histidine = ADP + protein N-phospho-L-histidine.</text>
        <dbReference type="EC" id="2.7.13.3"/>
    </reaction>
</comment>
<keyword evidence="3" id="KW-0597">Phosphoprotein</keyword>
<dbReference type="InterPro" id="IPR005467">
    <property type="entry name" value="His_kinase_dom"/>
</dbReference>
<proteinExistence type="predicted"/>
<dbReference type="PRINTS" id="PR00344">
    <property type="entry name" value="BCTRLSENSOR"/>
</dbReference>
<gene>
    <name evidence="6" type="ORF">ESW18_09715</name>
    <name evidence="5" type="ORF">LV84_01705</name>
</gene>
<protein>
    <recommendedName>
        <fullName evidence="2">histidine kinase</fullName>
        <ecNumber evidence="2">2.7.13.3</ecNumber>
    </recommendedName>
</protein>
<dbReference type="InterPro" id="IPR036890">
    <property type="entry name" value="HATPase_C_sf"/>
</dbReference>
<evidence type="ECO:0000256" key="1">
    <source>
        <dbReference type="ARBA" id="ARBA00000085"/>
    </source>
</evidence>
<keyword evidence="8" id="KW-1185">Reference proteome</keyword>
<evidence type="ECO:0000256" key="2">
    <source>
        <dbReference type="ARBA" id="ARBA00012438"/>
    </source>
</evidence>